<dbReference type="AlphaFoldDB" id="A0AAD1T6L2"/>
<reference evidence="1" key="1">
    <citation type="submission" date="2022-03" db="EMBL/GenBank/DDBJ databases">
        <authorList>
            <person name="Alioto T."/>
            <person name="Alioto T."/>
            <person name="Gomez Garrido J."/>
        </authorList>
    </citation>
    <scope>NUCLEOTIDE SEQUENCE</scope>
</reference>
<feature type="non-terminal residue" evidence="1">
    <location>
        <position position="1"/>
    </location>
</feature>
<evidence type="ECO:0000313" key="1">
    <source>
        <dbReference type="EMBL" id="CAH2318674.1"/>
    </source>
</evidence>
<protein>
    <submittedName>
        <fullName evidence="1">Uncharacterized protein</fullName>
    </submittedName>
</protein>
<evidence type="ECO:0000313" key="2">
    <source>
        <dbReference type="Proteomes" id="UP001295444"/>
    </source>
</evidence>
<dbReference type="EMBL" id="OW240921">
    <property type="protein sequence ID" value="CAH2318674.1"/>
    <property type="molecule type" value="Genomic_DNA"/>
</dbReference>
<proteinExistence type="predicted"/>
<accession>A0AAD1T6L2</accession>
<sequence>LSQVFDCPTSPIQYTAAADSISQGAETRFHALFLGLPPLASFLIQSLRLPDIAVAILPVLRFAAFFVWRCNGWNCGHFRTSSYR</sequence>
<organism evidence="1 2">
    <name type="scientific">Pelobates cultripes</name>
    <name type="common">Western spadefoot toad</name>
    <dbReference type="NCBI Taxonomy" id="61616"/>
    <lineage>
        <taxon>Eukaryota</taxon>
        <taxon>Metazoa</taxon>
        <taxon>Chordata</taxon>
        <taxon>Craniata</taxon>
        <taxon>Vertebrata</taxon>
        <taxon>Euteleostomi</taxon>
        <taxon>Amphibia</taxon>
        <taxon>Batrachia</taxon>
        <taxon>Anura</taxon>
        <taxon>Pelobatoidea</taxon>
        <taxon>Pelobatidae</taxon>
        <taxon>Pelobates</taxon>
    </lineage>
</organism>
<feature type="non-terminal residue" evidence="1">
    <location>
        <position position="84"/>
    </location>
</feature>
<gene>
    <name evidence="1" type="ORF">PECUL_23A037018</name>
</gene>
<dbReference type="Proteomes" id="UP001295444">
    <property type="component" value="Chromosome 10"/>
</dbReference>
<keyword evidence="2" id="KW-1185">Reference proteome</keyword>
<name>A0AAD1T6L2_PELCU</name>